<dbReference type="Proteomes" id="UP000507470">
    <property type="component" value="Unassembled WGS sequence"/>
</dbReference>
<accession>A0A6J8EU72</accession>
<evidence type="ECO:0000256" key="8">
    <source>
        <dbReference type="PROSITE-ProRule" id="PRU00192"/>
    </source>
</evidence>
<dbReference type="InterPro" id="IPR048945">
    <property type="entry name" value="RASSF8/10_RA"/>
</dbReference>
<dbReference type="CDD" id="cd16125">
    <property type="entry name" value="RA_ASPP1_2"/>
    <property type="match status" value="1"/>
</dbReference>
<feature type="compositionally biased region" description="Polar residues" evidence="9">
    <location>
        <begin position="633"/>
        <end position="644"/>
    </location>
</feature>
<evidence type="ECO:0000256" key="5">
    <source>
        <dbReference type="ARBA" id="ARBA00023043"/>
    </source>
</evidence>
<evidence type="ECO:0000256" key="7">
    <source>
        <dbReference type="PROSITE-ProRule" id="PRU00023"/>
    </source>
</evidence>
<dbReference type="Gene3D" id="3.10.20.90">
    <property type="entry name" value="Phosphatidylinositol 3-kinase Catalytic Subunit, Chain A, domain 1"/>
    <property type="match status" value="1"/>
</dbReference>
<dbReference type="InterPro" id="IPR047163">
    <property type="entry name" value="ASPP1/2"/>
</dbReference>
<dbReference type="GO" id="GO:0042981">
    <property type="term" value="P:regulation of apoptotic process"/>
    <property type="evidence" value="ECO:0007669"/>
    <property type="project" value="InterPro"/>
</dbReference>
<dbReference type="GO" id="GO:0006915">
    <property type="term" value="P:apoptotic process"/>
    <property type="evidence" value="ECO:0007669"/>
    <property type="project" value="UniProtKB-KW"/>
</dbReference>
<feature type="compositionally biased region" description="Polar residues" evidence="9">
    <location>
        <begin position="823"/>
        <end position="841"/>
    </location>
</feature>
<dbReference type="InterPro" id="IPR029071">
    <property type="entry name" value="Ubiquitin-like_domsf"/>
</dbReference>
<evidence type="ECO:0000259" key="10">
    <source>
        <dbReference type="PROSITE" id="PS50002"/>
    </source>
</evidence>
<keyword evidence="3" id="KW-0053">Apoptosis</keyword>
<dbReference type="PROSITE" id="PS50297">
    <property type="entry name" value="ANK_REP_REGION"/>
    <property type="match status" value="2"/>
</dbReference>
<feature type="region of interest" description="Disordered" evidence="9">
    <location>
        <begin position="336"/>
        <end position="365"/>
    </location>
</feature>
<dbReference type="SUPFAM" id="SSF50044">
    <property type="entry name" value="SH3-domain"/>
    <property type="match status" value="1"/>
</dbReference>
<evidence type="ECO:0000256" key="2">
    <source>
        <dbReference type="ARBA" id="ARBA00022443"/>
    </source>
</evidence>
<dbReference type="AlphaFoldDB" id="A0A6J8EU72"/>
<keyword evidence="2 8" id="KW-0728">SH3 domain</keyword>
<gene>
    <name evidence="11" type="ORF">MCOR_55286</name>
</gene>
<dbReference type="InterPro" id="IPR002110">
    <property type="entry name" value="Ankyrin_rpt"/>
</dbReference>
<dbReference type="InterPro" id="IPR036770">
    <property type="entry name" value="Ankyrin_rpt-contain_sf"/>
</dbReference>
<feature type="repeat" description="ANK" evidence="7">
    <location>
        <begin position="899"/>
        <end position="931"/>
    </location>
</feature>
<dbReference type="GO" id="GO:0005634">
    <property type="term" value="C:nucleus"/>
    <property type="evidence" value="ECO:0007669"/>
    <property type="project" value="UniProtKB-SubCell"/>
</dbReference>
<feature type="region of interest" description="Disordered" evidence="9">
    <location>
        <begin position="605"/>
        <end position="645"/>
    </location>
</feature>
<dbReference type="OrthoDB" id="10038642at2759"/>
<feature type="region of interest" description="Disordered" evidence="9">
    <location>
        <begin position="128"/>
        <end position="148"/>
    </location>
</feature>
<feature type="compositionally biased region" description="Low complexity" evidence="9">
    <location>
        <begin position="616"/>
        <end position="632"/>
    </location>
</feature>
<evidence type="ECO:0000256" key="1">
    <source>
        <dbReference type="ARBA" id="ARBA00004123"/>
    </source>
</evidence>
<dbReference type="Pfam" id="PF12796">
    <property type="entry name" value="Ank_2"/>
    <property type="match status" value="1"/>
</dbReference>
<evidence type="ECO:0000256" key="9">
    <source>
        <dbReference type="SAM" id="MobiDB-lite"/>
    </source>
</evidence>
<dbReference type="SUPFAM" id="SSF54236">
    <property type="entry name" value="Ubiquitin-like"/>
    <property type="match status" value="1"/>
</dbReference>
<dbReference type="PANTHER" id="PTHR24131:SF10">
    <property type="entry name" value="ANKYRIN-REPEAT, SH3-DOMAIN, AND PROLINE-RICH-REGION CONTAINING PROTEIN, ISOFORM B"/>
    <property type="match status" value="1"/>
</dbReference>
<feature type="region of interest" description="Disordered" evidence="9">
    <location>
        <begin position="683"/>
        <end position="759"/>
    </location>
</feature>
<comment type="subcellular location">
    <subcellularLocation>
        <location evidence="1">Nucleus</location>
    </subcellularLocation>
</comment>
<feature type="region of interest" description="Disordered" evidence="9">
    <location>
        <begin position="394"/>
        <end position="438"/>
    </location>
</feature>
<dbReference type="SUPFAM" id="SSF48403">
    <property type="entry name" value="Ankyrin repeat"/>
    <property type="match status" value="1"/>
</dbReference>
<keyword evidence="12" id="KW-1185">Reference proteome</keyword>
<dbReference type="CDD" id="cd11807">
    <property type="entry name" value="SH3_ASPP"/>
    <property type="match status" value="1"/>
</dbReference>
<feature type="compositionally biased region" description="Basic and acidic residues" evidence="9">
    <location>
        <begin position="410"/>
        <end position="422"/>
    </location>
</feature>
<proteinExistence type="predicted"/>
<dbReference type="PROSITE" id="PS50088">
    <property type="entry name" value="ANK_REPEAT"/>
    <property type="match status" value="2"/>
</dbReference>
<dbReference type="Pfam" id="PF00018">
    <property type="entry name" value="SH3_1"/>
    <property type="match status" value="1"/>
</dbReference>
<feature type="region of interest" description="Disordered" evidence="9">
    <location>
        <begin position="816"/>
        <end position="841"/>
    </location>
</feature>
<dbReference type="FunFam" id="1.25.40.20:FF:000008">
    <property type="entry name" value="Apoptosis-stimulating of p53 protein 2 isoform 1"/>
    <property type="match status" value="1"/>
</dbReference>
<reference evidence="11 12" key="1">
    <citation type="submission" date="2020-06" db="EMBL/GenBank/DDBJ databases">
        <authorList>
            <person name="Li R."/>
            <person name="Bekaert M."/>
        </authorList>
    </citation>
    <scope>NUCLEOTIDE SEQUENCE [LARGE SCALE GENOMIC DNA]</scope>
    <source>
        <strain evidence="12">wild</strain>
    </source>
</reference>
<feature type="compositionally biased region" description="Basic and acidic residues" evidence="9">
    <location>
        <begin position="683"/>
        <end position="700"/>
    </location>
</feature>
<evidence type="ECO:0000256" key="6">
    <source>
        <dbReference type="ARBA" id="ARBA00023242"/>
    </source>
</evidence>
<feature type="compositionally biased region" description="Polar residues" evidence="9">
    <location>
        <begin position="353"/>
        <end position="364"/>
    </location>
</feature>
<organism evidence="11 12">
    <name type="scientific">Mytilus coruscus</name>
    <name type="common">Sea mussel</name>
    <dbReference type="NCBI Taxonomy" id="42192"/>
    <lineage>
        <taxon>Eukaryota</taxon>
        <taxon>Metazoa</taxon>
        <taxon>Spiralia</taxon>
        <taxon>Lophotrochozoa</taxon>
        <taxon>Mollusca</taxon>
        <taxon>Bivalvia</taxon>
        <taxon>Autobranchia</taxon>
        <taxon>Pteriomorphia</taxon>
        <taxon>Mytilida</taxon>
        <taxon>Mytiloidea</taxon>
        <taxon>Mytilidae</taxon>
        <taxon>Mytilinae</taxon>
        <taxon>Mytilus</taxon>
    </lineage>
</organism>
<dbReference type="InterPro" id="IPR036028">
    <property type="entry name" value="SH3-like_dom_sf"/>
</dbReference>
<feature type="repeat" description="ANK" evidence="7">
    <location>
        <begin position="932"/>
        <end position="964"/>
    </location>
</feature>
<dbReference type="SMART" id="SM00248">
    <property type="entry name" value="ANK"/>
    <property type="match status" value="2"/>
</dbReference>
<feature type="domain" description="SH3" evidence="10">
    <location>
        <begin position="998"/>
        <end position="1060"/>
    </location>
</feature>
<name>A0A6J8EU72_MYTCO</name>
<dbReference type="SMART" id="SM00326">
    <property type="entry name" value="SH3"/>
    <property type="match status" value="1"/>
</dbReference>
<protein>
    <submittedName>
        <fullName evidence="11">PPP1R13B</fullName>
    </submittedName>
</protein>
<dbReference type="Gene3D" id="1.25.40.20">
    <property type="entry name" value="Ankyrin repeat-containing domain"/>
    <property type="match status" value="1"/>
</dbReference>
<keyword evidence="5 7" id="KW-0040">ANK repeat</keyword>
<feature type="region of interest" description="Disordered" evidence="9">
    <location>
        <begin position="530"/>
        <end position="556"/>
    </location>
</feature>
<feature type="compositionally biased region" description="Low complexity" evidence="9">
    <location>
        <begin position="539"/>
        <end position="551"/>
    </location>
</feature>
<evidence type="ECO:0000256" key="4">
    <source>
        <dbReference type="ARBA" id="ARBA00022737"/>
    </source>
</evidence>
<keyword evidence="4" id="KW-0677">Repeat</keyword>
<dbReference type="Pfam" id="PF21712">
    <property type="entry name" value="RASSF8-10_RA"/>
    <property type="match status" value="1"/>
</dbReference>
<keyword evidence="6" id="KW-0539">Nucleus</keyword>
<dbReference type="EMBL" id="CACVKT020009758">
    <property type="protein sequence ID" value="CAC5423306.1"/>
    <property type="molecule type" value="Genomic_DNA"/>
</dbReference>
<evidence type="ECO:0000313" key="11">
    <source>
        <dbReference type="EMBL" id="CAC5423306.1"/>
    </source>
</evidence>
<dbReference type="InterPro" id="IPR001452">
    <property type="entry name" value="SH3_domain"/>
</dbReference>
<feature type="compositionally biased region" description="Low complexity" evidence="9">
    <location>
        <begin position="423"/>
        <end position="433"/>
    </location>
</feature>
<dbReference type="GO" id="GO:0002039">
    <property type="term" value="F:p53 binding"/>
    <property type="evidence" value="ECO:0007669"/>
    <property type="project" value="InterPro"/>
</dbReference>
<sequence length="1070" mass="119979">MFFALISAPESQEIILKVHLDDSEERCLEFPVTAESTCEDVLACVQESGEGSAILTQLANGQERRLGEYEKLYEILSEWENDRQEVKFFLRHENNKNIPEEYKDEIPPEPPSVDLSSEDDYMLEVDGQRSRSRNGMRGPPPSRNVLPGGVDLTLTELQDMAARQQHQIESQQQVLVAKEQRLKFLKQQEQKQQQITVENERLKKLRDKIETQEMKLRKLRELRGEVEKQQSNNGNLNSELDSVKALFTEKEKELVMAVAKVEQLTQQLEEIKKDRANQKNGEKSAAAIELEKLKQELMLRNKMNEQQNSKLNAHREMLSKRKDEVSKMDNRIQELQQRLKKKKAQQAEQHKQMANQNKGSNRPIGSNIAAIEPYIQYSNKQENGDIDLKSEFAKQDPKYQTLPTNTKFSLPEKSKSSKDNQGKEQNNNNTTKQEQIRIPLSVNVNSDAKTVQNGFSQNQLSSSIIKAAKRHQSMSTTSTTNSISQSYSAPPPIPARAATTNLTYLAPRPFGTTYSTNVLTNRIHAPVSSVNVNEEVRTSGSGQSSPASSEGSQKELAHDMHGTLINDPLQPTGAPTVYVKHGQETNSQQKSHDQVDSSRFIGTKNKVENGHSSAKDSPPNSNSGGSDNSLNNVPNGGTSTNISKQPLRYASKNLIANTYMGRLGPEAMKKYQQNFNMLYSGEASEKTDNKKDLETKDQNKNDNVTSQGSPLSPTRHGLQPQHGLHSPGSPHYTDIASDKVSHNRNTPRTIRRRHSDSENEDMTKLLHKYNVHSPQHQQNAFNFNNMQHETQATSFMDQIPEKVPVDDLGNLVDVQMTDDKNSDSNTPSSISPVESPKIEQTTVVRRKKTNLKHANSIKNANRVSFDPLALLLDASLEGELELVKRCASQVANVSESNDEGITALHNAICAGHYDIVTFLVEFGCDVNSPDSDGWTPLHCAASCNNLPMVKFLVEHGACIFATTISDQETAAEKCEEEEEGFDNCSDYLYSIQEKLGILNNGAVYAVFDYDGQNSDELSFTIGDEITVLKKGDEHEKEWWWSKISQKEGYIPRNLVGLYPRVLPDQSSSDS</sequence>
<evidence type="ECO:0000313" key="12">
    <source>
        <dbReference type="Proteomes" id="UP000507470"/>
    </source>
</evidence>
<dbReference type="PANTHER" id="PTHR24131">
    <property type="entry name" value="APOPTOSIS-STIMULATING OF P53 PROTEIN"/>
    <property type="match status" value="1"/>
</dbReference>
<evidence type="ECO:0000256" key="3">
    <source>
        <dbReference type="ARBA" id="ARBA00022703"/>
    </source>
</evidence>
<dbReference type="PROSITE" id="PS50002">
    <property type="entry name" value="SH3"/>
    <property type="match status" value="1"/>
</dbReference>
<feature type="compositionally biased region" description="Polar residues" evidence="9">
    <location>
        <begin position="701"/>
        <end position="712"/>
    </location>
</feature>